<organism evidence="1">
    <name type="scientific">marine sediment metagenome</name>
    <dbReference type="NCBI Taxonomy" id="412755"/>
    <lineage>
        <taxon>unclassified sequences</taxon>
        <taxon>metagenomes</taxon>
        <taxon>ecological metagenomes</taxon>
    </lineage>
</organism>
<proteinExistence type="predicted"/>
<comment type="caution">
    <text evidence="1">The sequence shown here is derived from an EMBL/GenBank/DDBJ whole genome shotgun (WGS) entry which is preliminary data.</text>
</comment>
<accession>X1MLA0</accession>
<reference evidence="1" key="1">
    <citation type="journal article" date="2014" name="Front. Microbiol.">
        <title>High frequency of phylogenetically diverse reductive dehalogenase-homologous genes in deep subseafloor sedimentary metagenomes.</title>
        <authorList>
            <person name="Kawai M."/>
            <person name="Futagami T."/>
            <person name="Toyoda A."/>
            <person name="Takaki Y."/>
            <person name="Nishi S."/>
            <person name="Hori S."/>
            <person name="Arai W."/>
            <person name="Tsubouchi T."/>
            <person name="Morono Y."/>
            <person name="Uchiyama I."/>
            <person name="Ito T."/>
            <person name="Fujiyama A."/>
            <person name="Inagaki F."/>
            <person name="Takami H."/>
        </authorList>
    </citation>
    <scope>NUCLEOTIDE SEQUENCE</scope>
    <source>
        <strain evidence="1">Expedition CK06-06</strain>
    </source>
</reference>
<name>X1MLA0_9ZZZZ</name>
<sequence length="97" mass="10807">MVVEGKLDQLGRDAFGGGRFRVEVQLAETTSVLVNCIKRIKGVISVERSGDLLLISCQEDLRPQIAKAIVDNNGLLVQMKIQSYALEDIYMKYFSEA</sequence>
<dbReference type="EMBL" id="BARV01022248">
    <property type="protein sequence ID" value="GAI18856.1"/>
    <property type="molecule type" value="Genomic_DNA"/>
</dbReference>
<evidence type="ECO:0000313" key="1">
    <source>
        <dbReference type="EMBL" id="GAI18856.1"/>
    </source>
</evidence>
<dbReference type="AlphaFoldDB" id="X1MLA0"/>
<gene>
    <name evidence="1" type="ORF">S06H3_36695</name>
</gene>
<protein>
    <recommendedName>
        <fullName evidence="2">DUF4162 domain-containing protein</fullName>
    </recommendedName>
</protein>
<evidence type="ECO:0008006" key="2">
    <source>
        <dbReference type="Google" id="ProtNLM"/>
    </source>
</evidence>